<keyword evidence="1" id="KW-0732">Signal</keyword>
<dbReference type="AlphaFoldDB" id="A0A2M4CCF5"/>
<sequence>MLALVVVIVAATVEPPEWSEGVLQNKRQKAKQTNRNRAKPFVVTQHHETTEAFALWVSVFQENFCSKIPNNGHIVL</sequence>
<accession>A0A2M4CCF5</accession>
<evidence type="ECO:0000256" key="1">
    <source>
        <dbReference type="SAM" id="SignalP"/>
    </source>
</evidence>
<feature type="chain" id="PRO_5014882614" evidence="1">
    <location>
        <begin position="20"/>
        <end position="76"/>
    </location>
</feature>
<feature type="signal peptide" evidence="1">
    <location>
        <begin position="1"/>
        <end position="19"/>
    </location>
</feature>
<dbReference type="EMBL" id="GGFJ01013882">
    <property type="protein sequence ID" value="MBW63023.1"/>
    <property type="molecule type" value="Transcribed_RNA"/>
</dbReference>
<reference evidence="2" key="1">
    <citation type="submission" date="2018-01" db="EMBL/GenBank/DDBJ databases">
        <title>An insight into the sialome of Amazonian anophelines.</title>
        <authorList>
            <person name="Ribeiro J.M."/>
            <person name="Scarpassa V."/>
            <person name="Calvo E."/>
        </authorList>
    </citation>
    <scope>NUCLEOTIDE SEQUENCE</scope>
    <source>
        <tissue evidence="2">Salivary glands</tissue>
    </source>
</reference>
<organism evidence="2">
    <name type="scientific">Anopheles marajoara</name>
    <dbReference type="NCBI Taxonomy" id="58244"/>
    <lineage>
        <taxon>Eukaryota</taxon>
        <taxon>Metazoa</taxon>
        <taxon>Ecdysozoa</taxon>
        <taxon>Arthropoda</taxon>
        <taxon>Hexapoda</taxon>
        <taxon>Insecta</taxon>
        <taxon>Pterygota</taxon>
        <taxon>Neoptera</taxon>
        <taxon>Endopterygota</taxon>
        <taxon>Diptera</taxon>
        <taxon>Nematocera</taxon>
        <taxon>Culicoidea</taxon>
        <taxon>Culicidae</taxon>
        <taxon>Anophelinae</taxon>
        <taxon>Anopheles</taxon>
    </lineage>
</organism>
<name>A0A2M4CCF5_9DIPT</name>
<evidence type="ECO:0000313" key="2">
    <source>
        <dbReference type="EMBL" id="MBW63023.1"/>
    </source>
</evidence>
<proteinExistence type="predicted"/>
<protein>
    <submittedName>
        <fullName evidence="2">Putative secreted protein</fullName>
    </submittedName>
</protein>